<reference evidence="4" key="1">
    <citation type="submission" date="2016-10" db="EMBL/GenBank/DDBJ databases">
        <authorList>
            <person name="Varghese N."/>
            <person name="Submissions S."/>
        </authorList>
    </citation>
    <scope>NUCLEOTIDE SEQUENCE [LARGE SCALE GENOMIC DNA]</scope>
    <source>
        <strain evidence="4">NLAE-zl-G277</strain>
    </source>
</reference>
<evidence type="ECO:0000256" key="2">
    <source>
        <dbReference type="SAM" id="Phobius"/>
    </source>
</evidence>
<keyword evidence="4" id="KW-1185">Reference proteome</keyword>
<dbReference type="Gene3D" id="2.170.120.30">
    <property type="match status" value="2"/>
</dbReference>
<dbReference type="InterPro" id="IPR012505">
    <property type="entry name" value="YbbR"/>
</dbReference>
<proteinExistence type="predicted"/>
<dbReference type="Proteomes" id="UP000198508">
    <property type="component" value="Unassembled WGS sequence"/>
</dbReference>
<name>A0A1I0CTH0_9FIRM</name>
<dbReference type="EMBL" id="FOIM01000003">
    <property type="protein sequence ID" value="SET22582.1"/>
    <property type="molecule type" value="Genomic_DNA"/>
</dbReference>
<dbReference type="Gene3D" id="2.170.120.40">
    <property type="entry name" value="YbbR-like domain"/>
    <property type="match status" value="2"/>
</dbReference>
<dbReference type="Pfam" id="PF07949">
    <property type="entry name" value="YbbR"/>
    <property type="match status" value="2"/>
</dbReference>
<evidence type="ECO:0000313" key="3">
    <source>
        <dbReference type="EMBL" id="SET22582.1"/>
    </source>
</evidence>
<organism evidence="3 4">
    <name type="scientific">Enterocloster lavalensis</name>
    <dbReference type="NCBI Taxonomy" id="460384"/>
    <lineage>
        <taxon>Bacteria</taxon>
        <taxon>Bacillati</taxon>
        <taxon>Bacillota</taxon>
        <taxon>Clostridia</taxon>
        <taxon>Lachnospirales</taxon>
        <taxon>Lachnospiraceae</taxon>
        <taxon>Enterocloster</taxon>
    </lineage>
</organism>
<dbReference type="PANTHER" id="PTHR37804">
    <property type="entry name" value="CDAA REGULATORY PROTEIN CDAR"/>
    <property type="match status" value="1"/>
</dbReference>
<accession>A0A1I0CTH0</accession>
<evidence type="ECO:0000313" key="4">
    <source>
        <dbReference type="Proteomes" id="UP000198508"/>
    </source>
</evidence>
<keyword evidence="2" id="KW-0472">Membrane</keyword>
<gene>
    <name evidence="3" type="ORF">SAMN05216313_103140</name>
</gene>
<dbReference type="AlphaFoldDB" id="A0A1I0CTH0"/>
<dbReference type="STRING" id="460384.SAMN05216313_103140"/>
<keyword evidence="2" id="KW-0812">Transmembrane</keyword>
<dbReference type="PANTHER" id="PTHR37804:SF1">
    <property type="entry name" value="CDAA REGULATORY PROTEIN CDAR"/>
    <property type="match status" value="1"/>
</dbReference>
<feature type="transmembrane region" description="Helical" evidence="2">
    <location>
        <begin position="9"/>
        <end position="29"/>
    </location>
</feature>
<feature type="region of interest" description="Disordered" evidence="1">
    <location>
        <begin position="417"/>
        <end position="446"/>
    </location>
</feature>
<protein>
    <submittedName>
        <fullName evidence="3">YbbR domain-containing protein</fullName>
    </submittedName>
</protein>
<evidence type="ECO:0000256" key="1">
    <source>
        <dbReference type="SAM" id="MobiDB-lite"/>
    </source>
</evidence>
<sequence>MKEKLTNNLGLKIISVFLAFFVWLAVVNISNPEVSDYQEVPLEILNEGVLEANNLTYEVVGGKNTVTVSYKVQTLDTGTIKPSDFRAYIDLAEMYEPTGAVQVKVEVLRHKNLLIGQPVARPGVIRISTENLQRKRFDLGVNTVGTTEDGYTVGTATISPTYVYVSGPVSKVGQISKVGIEIDVDNANSNRTGTATPKFYDANGNELVDLETDDRVTLNHSEVDYELAILKEKRLALDLKVEGRVADGYRYTGVESSVNSVAVVGLKSNLADVTAVTIPPSELNMDGATGDREVTIDLTKYLPNGVQLAEDENKEITVTIKVEPLESRTYVLHTSQIKQVGASSQYEYEYDRSTINVLIRGLKEDLDQLTADQFGAEIDVSAMTPGENDGEVMFQAFYENSAYEVVYYDHPQITVREIGPGATDGGDETSGTDDGETAADETTAAD</sequence>
<keyword evidence="2" id="KW-1133">Transmembrane helix</keyword>
<dbReference type="RefSeq" id="WP_092361086.1">
    <property type="nucleotide sequence ID" value="NZ_CABJCG010000001.1"/>
</dbReference>
<feature type="compositionally biased region" description="Acidic residues" evidence="1">
    <location>
        <begin position="425"/>
        <end position="439"/>
    </location>
</feature>
<dbReference type="InterPro" id="IPR053154">
    <property type="entry name" value="c-di-AMP_regulator"/>
</dbReference>